<evidence type="ECO:0000313" key="1">
    <source>
        <dbReference type="EMBL" id="KAH6932799.1"/>
    </source>
</evidence>
<protein>
    <submittedName>
        <fullName evidence="1">Uncharacterized protein</fullName>
    </submittedName>
</protein>
<proteinExistence type="predicted"/>
<evidence type="ECO:0000313" key="2">
    <source>
        <dbReference type="Proteomes" id="UP000821845"/>
    </source>
</evidence>
<name>A0ACB7SJG2_HYAAI</name>
<reference evidence="1" key="1">
    <citation type="submission" date="2020-05" db="EMBL/GenBank/DDBJ databases">
        <title>Large-scale comparative analyses of tick genomes elucidate their genetic diversity and vector capacities.</title>
        <authorList>
            <person name="Jia N."/>
            <person name="Wang J."/>
            <person name="Shi W."/>
            <person name="Du L."/>
            <person name="Sun Y."/>
            <person name="Zhan W."/>
            <person name="Jiang J."/>
            <person name="Wang Q."/>
            <person name="Zhang B."/>
            <person name="Ji P."/>
            <person name="Sakyi L.B."/>
            <person name="Cui X."/>
            <person name="Yuan T."/>
            <person name="Jiang B."/>
            <person name="Yang W."/>
            <person name="Lam T.T.-Y."/>
            <person name="Chang Q."/>
            <person name="Ding S."/>
            <person name="Wang X."/>
            <person name="Zhu J."/>
            <person name="Ruan X."/>
            <person name="Zhao L."/>
            <person name="Wei J."/>
            <person name="Que T."/>
            <person name="Du C."/>
            <person name="Cheng J."/>
            <person name="Dai P."/>
            <person name="Han X."/>
            <person name="Huang E."/>
            <person name="Gao Y."/>
            <person name="Liu J."/>
            <person name="Shao H."/>
            <person name="Ye R."/>
            <person name="Li L."/>
            <person name="Wei W."/>
            <person name="Wang X."/>
            <person name="Wang C."/>
            <person name="Yang T."/>
            <person name="Huo Q."/>
            <person name="Li W."/>
            <person name="Guo W."/>
            <person name="Chen H."/>
            <person name="Zhou L."/>
            <person name="Ni X."/>
            <person name="Tian J."/>
            <person name="Zhou Y."/>
            <person name="Sheng Y."/>
            <person name="Liu T."/>
            <person name="Pan Y."/>
            <person name="Xia L."/>
            <person name="Li J."/>
            <person name="Zhao F."/>
            <person name="Cao W."/>
        </authorList>
    </citation>
    <scope>NUCLEOTIDE SEQUENCE</scope>
    <source>
        <strain evidence="1">Hyas-2018</strain>
    </source>
</reference>
<dbReference type="EMBL" id="CM023484">
    <property type="protein sequence ID" value="KAH6932799.1"/>
    <property type="molecule type" value="Genomic_DNA"/>
</dbReference>
<accession>A0ACB7SJG2</accession>
<comment type="caution">
    <text evidence="1">The sequence shown here is derived from an EMBL/GenBank/DDBJ whole genome shotgun (WGS) entry which is preliminary data.</text>
</comment>
<gene>
    <name evidence="1" type="ORF">HPB50_009596</name>
</gene>
<keyword evidence="2" id="KW-1185">Reference proteome</keyword>
<dbReference type="Proteomes" id="UP000821845">
    <property type="component" value="Chromosome 4"/>
</dbReference>
<sequence>MCKNVTTCSFATYIHHCKGSMALRGKFENLTLRITGHHMPPMSTVLTLPDGTHKFSGMSGFMFDLVTESMGFKYVVKLPPDYSWGARDARGQWAGQFGMVVRNESDMLVGPVAPTEDRASALEPLPQFYYSEAGHCGGLTDPYVTNVFGYVNSFDVDVWIGLFSAMIFVGIVVALIDAKFQCSRLAVAYYFAFLSLFSIFLMEASPRVTRGSARRWLYGTWWLAVFVMAAGFTGHMKASLTMKDPRERYDTLQDIMRDKDVVPNSFDVYQRQVWAKARRMGGIIPAKEVFSRETFDDVLQSKKVVFLDITLLYYALVRLYDKPPQGEFYMAREISMNLTMGMWVNRGLPISLRKTLHKRTRWIIESGLPEWHRLSIIQRAQQKSETGAHRGQSFTFHTIRVEDVSGLFFLLVGCFSICLPAALLEHVAFAISKCRCCRRRVHGP</sequence>
<organism evidence="1 2">
    <name type="scientific">Hyalomma asiaticum</name>
    <name type="common">Tick</name>
    <dbReference type="NCBI Taxonomy" id="266040"/>
    <lineage>
        <taxon>Eukaryota</taxon>
        <taxon>Metazoa</taxon>
        <taxon>Ecdysozoa</taxon>
        <taxon>Arthropoda</taxon>
        <taxon>Chelicerata</taxon>
        <taxon>Arachnida</taxon>
        <taxon>Acari</taxon>
        <taxon>Parasitiformes</taxon>
        <taxon>Ixodida</taxon>
        <taxon>Ixodoidea</taxon>
        <taxon>Ixodidae</taxon>
        <taxon>Hyalomminae</taxon>
        <taxon>Hyalomma</taxon>
    </lineage>
</organism>